<dbReference type="GO" id="GO:0003918">
    <property type="term" value="F:DNA topoisomerase type II (double strand cut, ATP-hydrolyzing) activity"/>
    <property type="evidence" value="ECO:0007669"/>
    <property type="project" value="InterPro"/>
</dbReference>
<evidence type="ECO:0000313" key="2">
    <source>
        <dbReference type="EMBL" id="SYV90363.1"/>
    </source>
</evidence>
<reference evidence="3" key="1">
    <citation type="submission" date="2018-06" db="EMBL/GenBank/DDBJ databases">
        <authorList>
            <consortium name="Pathogen Informatics"/>
        </authorList>
    </citation>
    <scope>NUCLEOTIDE SEQUENCE [LARGE SCALE GENOMIC DNA]</scope>
    <source>
        <strain evidence="3">NCTC10135</strain>
    </source>
</reference>
<evidence type="ECO:0000313" key="3">
    <source>
        <dbReference type="Proteomes" id="UP000259864"/>
    </source>
</evidence>
<dbReference type="KEGG" id="mala:NCTC10135_00887"/>
<dbReference type="GO" id="GO:0005524">
    <property type="term" value="F:ATP binding"/>
    <property type="evidence" value="ECO:0007669"/>
    <property type="project" value="InterPro"/>
</dbReference>
<gene>
    <name evidence="2" type="ORF">NCTC10135_00887</name>
</gene>
<sequence length="37" mass="4310">MNPETRSIIKVNIDNQGLTERNVTTFMSDNSEARKIW</sequence>
<dbReference type="EMBL" id="LS991949">
    <property type="protein sequence ID" value="SYV90363.1"/>
    <property type="molecule type" value="Genomic_DNA"/>
</dbReference>
<dbReference type="AlphaFoldDB" id="A0A3B0PKU1"/>
<dbReference type="Pfam" id="PF00986">
    <property type="entry name" value="DNA_gyraseB_C"/>
    <property type="match status" value="1"/>
</dbReference>
<keyword evidence="2" id="KW-0413">Isomerase</keyword>
<proteinExistence type="predicted"/>
<evidence type="ECO:0000259" key="1">
    <source>
        <dbReference type="Pfam" id="PF00986"/>
    </source>
</evidence>
<dbReference type="InterPro" id="IPR002288">
    <property type="entry name" value="DNA_gyrase_B_C"/>
</dbReference>
<accession>A0A3B0PKU1</accession>
<name>A0A3B0PKU1_9BACT</name>
<feature type="non-terminal residue" evidence="2">
    <location>
        <position position="37"/>
    </location>
</feature>
<dbReference type="GO" id="GO:0003677">
    <property type="term" value="F:DNA binding"/>
    <property type="evidence" value="ECO:0007669"/>
    <property type="project" value="InterPro"/>
</dbReference>
<organism evidence="2 3">
    <name type="scientific">Metamycoplasma alkalescens</name>
    <dbReference type="NCBI Taxonomy" id="45363"/>
    <lineage>
        <taxon>Bacteria</taxon>
        <taxon>Bacillati</taxon>
        <taxon>Mycoplasmatota</taxon>
        <taxon>Mycoplasmoidales</taxon>
        <taxon>Metamycoplasmataceae</taxon>
        <taxon>Metamycoplasma</taxon>
    </lineage>
</organism>
<feature type="domain" description="DNA gyrase B subunit C-terminal" evidence="1">
    <location>
        <begin position="1"/>
        <end position="37"/>
    </location>
</feature>
<dbReference type="Proteomes" id="UP000259864">
    <property type="component" value="Chromosome 1"/>
</dbReference>
<dbReference type="GO" id="GO:0006265">
    <property type="term" value="P:DNA topological change"/>
    <property type="evidence" value="ECO:0007669"/>
    <property type="project" value="InterPro"/>
</dbReference>
<protein>
    <submittedName>
        <fullName evidence="2">DNA topoisomerase IV, B subunit</fullName>
    </submittedName>
</protein>